<dbReference type="EMBL" id="MHKQ01000018">
    <property type="protein sequence ID" value="OGY93696.1"/>
    <property type="molecule type" value="Genomic_DNA"/>
</dbReference>
<dbReference type="Gene3D" id="3.30.1310.10">
    <property type="entry name" value="Nucleoid-associated protein YbaB-like domain"/>
    <property type="match status" value="1"/>
</dbReference>
<accession>A0A1G2BXN2</accession>
<gene>
    <name evidence="1" type="ORF">A2406_03970</name>
</gene>
<evidence type="ECO:0000313" key="2">
    <source>
        <dbReference type="Proteomes" id="UP000177626"/>
    </source>
</evidence>
<evidence type="ECO:0000313" key="1">
    <source>
        <dbReference type="EMBL" id="OGY93696.1"/>
    </source>
</evidence>
<proteinExistence type="predicted"/>
<comment type="caution">
    <text evidence="1">The sequence shown here is derived from an EMBL/GenBank/DDBJ whole genome shotgun (WGS) entry which is preliminary data.</text>
</comment>
<dbReference type="Pfam" id="PF02575">
    <property type="entry name" value="YbaB_DNA_bd"/>
    <property type="match status" value="1"/>
</dbReference>
<evidence type="ECO:0008006" key="3">
    <source>
        <dbReference type="Google" id="ProtNLM"/>
    </source>
</evidence>
<name>A0A1G2BXN2_9BACT</name>
<protein>
    <recommendedName>
        <fullName evidence="3">Nucleoid-associated protein, YbaB/EbfC family</fullName>
    </recommendedName>
</protein>
<dbReference type="AlphaFoldDB" id="A0A1G2BXN2"/>
<dbReference type="GO" id="GO:0003677">
    <property type="term" value="F:DNA binding"/>
    <property type="evidence" value="ECO:0007669"/>
    <property type="project" value="InterPro"/>
</dbReference>
<organism evidence="1 2">
    <name type="scientific">Candidatus Komeilibacteria bacterium RIFOXYC1_FULL_37_11</name>
    <dbReference type="NCBI Taxonomy" id="1798555"/>
    <lineage>
        <taxon>Bacteria</taxon>
        <taxon>Candidatus Komeiliibacteriota</taxon>
    </lineage>
</organism>
<sequence>MFNKLKQYNDLRKQANVIKNAMASETIEVSNRAVKIVMDGNQEIKTISISEDFLSKDKKNDLEKEIQSAVAEAIKKVQRKMAMKMQEMGGLDNLLK</sequence>
<reference evidence="1 2" key="1">
    <citation type="journal article" date="2016" name="Nat. Commun.">
        <title>Thousands of microbial genomes shed light on interconnected biogeochemical processes in an aquifer system.</title>
        <authorList>
            <person name="Anantharaman K."/>
            <person name="Brown C.T."/>
            <person name="Hug L.A."/>
            <person name="Sharon I."/>
            <person name="Castelle C.J."/>
            <person name="Probst A.J."/>
            <person name="Thomas B.C."/>
            <person name="Singh A."/>
            <person name="Wilkins M.J."/>
            <person name="Karaoz U."/>
            <person name="Brodie E.L."/>
            <person name="Williams K.H."/>
            <person name="Hubbard S.S."/>
            <person name="Banfield J.F."/>
        </authorList>
    </citation>
    <scope>NUCLEOTIDE SEQUENCE [LARGE SCALE GENOMIC DNA]</scope>
</reference>
<dbReference type="SUPFAM" id="SSF82607">
    <property type="entry name" value="YbaB-like"/>
    <property type="match status" value="1"/>
</dbReference>
<dbReference type="InterPro" id="IPR036894">
    <property type="entry name" value="YbaB-like_sf"/>
</dbReference>
<dbReference type="InterPro" id="IPR004401">
    <property type="entry name" value="YbaB/EbfC"/>
</dbReference>
<dbReference type="Proteomes" id="UP000177626">
    <property type="component" value="Unassembled WGS sequence"/>
</dbReference>